<keyword evidence="3 8" id="KW-0378">Hydrolase</keyword>
<sequence length="483" mass="53986">MDNKRVYLAIIATCLALFQGNMILVKGQFNYKEALTKSLIFLEAQRSGKLPPSNRVPWRGDSAVDDGKLDNVDLSGGYYDAGDNVKYGLPMAFTVTTLSWAAIFYKTEFEATNEMGNIQNAIRWGTDYFLKTSSQRNRLYVEVGDPVDDHHCWAPPENMKTKRTVKLIDSNTPGTEIAAETSAAMAASSIVFRHVDPKYSRRLLNKAKLLFELARSHKGTYDGECPFYCSYSGYNDELMWAATWLYMATRKSMYMKYIQEEAISASVAEFSWDLKYAGVQVLLTQLHFEGQKGLEAFKAHGESYICSDLPDSPYKQINLTPGGFIHMRDGANTQYATGTSFLFTVYSDLLAKYNQKVKCGNKEFDSAHLLDFAKMQMDYILGKNPEGRSYMVGFGKNPPTQAHHRGASVPNLSPNEEINCPTSFKKWLERDAPNPHELTGAIVGGPDINDKFNDKRTDSPKTEPCTYVNSLAVGVLAKLASLG</sequence>
<keyword evidence="5 8" id="KW-0119">Carbohydrate metabolism</keyword>
<dbReference type="InterPro" id="IPR001701">
    <property type="entry name" value="Glyco_hydro_9"/>
</dbReference>
<dbReference type="KEGG" id="mtr:25488664"/>
<feature type="region of interest" description="Disordered" evidence="10">
    <location>
        <begin position="439"/>
        <end position="461"/>
    </location>
</feature>
<evidence type="ECO:0000256" key="3">
    <source>
        <dbReference type="ARBA" id="ARBA00022801"/>
    </source>
</evidence>
<evidence type="ECO:0000256" key="9">
    <source>
        <dbReference type="RuleBase" id="RU361166"/>
    </source>
</evidence>
<evidence type="ECO:0000256" key="10">
    <source>
        <dbReference type="SAM" id="MobiDB-lite"/>
    </source>
</evidence>
<reference evidence="13" key="5">
    <citation type="journal article" date="2018" name="Nat. Plants">
        <title>Whole-genome landscape of Medicago truncatula symbiotic genes.</title>
        <authorList>
            <person name="Pecrix Y."/>
            <person name="Gamas P."/>
            <person name="Carrere S."/>
        </authorList>
    </citation>
    <scope>NUCLEOTIDE SEQUENCE</scope>
    <source>
        <tissue evidence="13">Leaves</tissue>
    </source>
</reference>
<dbReference type="PANTHER" id="PTHR22298">
    <property type="entry name" value="ENDO-1,4-BETA-GLUCANASE"/>
    <property type="match status" value="1"/>
</dbReference>
<keyword evidence="7 8" id="KW-0624">Polysaccharide degradation</keyword>
<dbReference type="Gramene" id="rna13936">
    <property type="protein sequence ID" value="RHN66026.1"/>
    <property type="gene ID" value="gene13936"/>
</dbReference>
<dbReference type="EMBL" id="PSQE01000003">
    <property type="protein sequence ID" value="RHN66026.1"/>
    <property type="molecule type" value="Genomic_DNA"/>
</dbReference>
<dbReference type="PROSITE" id="PS00592">
    <property type="entry name" value="GH9_2"/>
    <property type="match status" value="1"/>
</dbReference>
<dbReference type="SUPFAM" id="SSF48208">
    <property type="entry name" value="Six-hairpin glycosidases"/>
    <property type="match status" value="1"/>
</dbReference>
<proteinExistence type="inferred from homology"/>
<dbReference type="EC" id="3.2.1.4" evidence="9"/>
<comment type="catalytic activity">
    <reaction evidence="1 9">
        <text>Endohydrolysis of (1-&gt;4)-beta-D-glucosidic linkages in cellulose, lichenin and cereal beta-D-glucans.</text>
        <dbReference type="EC" id="3.2.1.4"/>
    </reaction>
</comment>
<accession>A0A072UTZ1</accession>
<dbReference type="Gene3D" id="1.50.10.10">
    <property type="match status" value="1"/>
</dbReference>
<name>A0A072UTZ1_MEDTR</name>
<dbReference type="GO" id="GO:0030245">
    <property type="term" value="P:cellulose catabolic process"/>
    <property type="evidence" value="ECO:0007669"/>
    <property type="project" value="UniProtKB-KW"/>
</dbReference>
<dbReference type="AlphaFoldDB" id="A0A072UTZ1"/>
<dbReference type="EnsemblPlants" id="KEH33107">
    <property type="protein sequence ID" value="KEH33107"/>
    <property type="gene ID" value="MTR_3g023740"/>
</dbReference>
<organism evidence="12 15">
    <name type="scientific">Medicago truncatula</name>
    <name type="common">Barrel medic</name>
    <name type="synonym">Medicago tribuloides</name>
    <dbReference type="NCBI Taxonomy" id="3880"/>
    <lineage>
        <taxon>Eukaryota</taxon>
        <taxon>Viridiplantae</taxon>
        <taxon>Streptophyta</taxon>
        <taxon>Embryophyta</taxon>
        <taxon>Tracheophyta</taxon>
        <taxon>Spermatophyta</taxon>
        <taxon>Magnoliopsida</taxon>
        <taxon>eudicotyledons</taxon>
        <taxon>Gunneridae</taxon>
        <taxon>Pentapetalae</taxon>
        <taxon>rosids</taxon>
        <taxon>fabids</taxon>
        <taxon>Fabales</taxon>
        <taxon>Fabaceae</taxon>
        <taxon>Papilionoideae</taxon>
        <taxon>50 kb inversion clade</taxon>
        <taxon>NPAAA clade</taxon>
        <taxon>Hologalegina</taxon>
        <taxon>IRL clade</taxon>
        <taxon>Trifolieae</taxon>
        <taxon>Medicago</taxon>
    </lineage>
</organism>
<feature type="compositionally biased region" description="Basic and acidic residues" evidence="10">
    <location>
        <begin position="448"/>
        <end position="461"/>
    </location>
</feature>
<reference evidence="16" key="4">
    <citation type="journal article" date="2018" name="Nat. Plants">
        <title>Whole-genome landscape of Medicago truncatula symbiotic genes.</title>
        <authorList>
            <person name="Pecrix Y."/>
            <person name="Staton S.E."/>
            <person name="Sallet E."/>
            <person name="Lelandais-Briere C."/>
            <person name="Moreau S."/>
            <person name="Carrere S."/>
            <person name="Blein T."/>
            <person name="Jardinaud M.F."/>
            <person name="Latrasse D."/>
            <person name="Zouine M."/>
            <person name="Zahm M."/>
            <person name="Kreplak J."/>
            <person name="Mayjonade B."/>
            <person name="Satge C."/>
            <person name="Perez M."/>
            <person name="Cauet S."/>
            <person name="Marande W."/>
            <person name="Chantry-Darmon C."/>
            <person name="Lopez-Roques C."/>
            <person name="Bouchez O."/>
            <person name="Berard A."/>
            <person name="Debelle F."/>
            <person name="Munos S."/>
            <person name="Bendahmane A."/>
            <person name="Berges H."/>
            <person name="Niebel A."/>
            <person name="Buitink J."/>
            <person name="Frugier F."/>
            <person name="Benhamed M."/>
            <person name="Crespi M."/>
            <person name="Gouzy J."/>
            <person name="Gamas P."/>
        </authorList>
    </citation>
    <scope>NUCLEOTIDE SEQUENCE [LARGE SCALE GENOMIC DNA]</scope>
    <source>
        <strain evidence="16">cv. Jemalong A17</strain>
    </source>
</reference>
<evidence type="ECO:0000256" key="4">
    <source>
        <dbReference type="ARBA" id="ARBA00023001"/>
    </source>
</evidence>
<protein>
    <recommendedName>
        <fullName evidence="9">Endoglucanase</fullName>
        <ecNumber evidence="9">3.2.1.4</ecNumber>
    </recommendedName>
</protein>
<evidence type="ECO:0000313" key="13">
    <source>
        <dbReference type="EMBL" id="RHN66026.1"/>
    </source>
</evidence>
<dbReference type="InterPro" id="IPR008928">
    <property type="entry name" value="6-hairpin_glycosidase_sf"/>
</dbReference>
<evidence type="ECO:0000256" key="5">
    <source>
        <dbReference type="ARBA" id="ARBA00023277"/>
    </source>
</evidence>
<dbReference type="GO" id="GO:0008810">
    <property type="term" value="F:cellulase activity"/>
    <property type="evidence" value="ECO:0007669"/>
    <property type="project" value="UniProtKB-EC"/>
</dbReference>
<dbReference type="InterPro" id="IPR018221">
    <property type="entry name" value="Glyco_hydro_9_His_AS"/>
</dbReference>
<reference evidence="12 15" key="1">
    <citation type="journal article" date="2011" name="Nature">
        <title>The Medicago genome provides insight into the evolution of rhizobial symbioses.</title>
        <authorList>
            <person name="Young N.D."/>
            <person name="Debelle F."/>
            <person name="Oldroyd G.E."/>
            <person name="Geurts R."/>
            <person name="Cannon S.B."/>
            <person name="Udvardi M.K."/>
            <person name="Benedito V.A."/>
            <person name="Mayer K.F."/>
            <person name="Gouzy J."/>
            <person name="Schoof H."/>
            <person name="Van de Peer Y."/>
            <person name="Proost S."/>
            <person name="Cook D.R."/>
            <person name="Meyers B.C."/>
            <person name="Spannagl M."/>
            <person name="Cheung F."/>
            <person name="De Mita S."/>
            <person name="Krishnakumar V."/>
            <person name="Gundlach H."/>
            <person name="Zhou S."/>
            <person name="Mudge J."/>
            <person name="Bharti A.K."/>
            <person name="Murray J.D."/>
            <person name="Naoumkina M.A."/>
            <person name="Rosen B."/>
            <person name="Silverstein K.A."/>
            <person name="Tang H."/>
            <person name="Rombauts S."/>
            <person name="Zhao P.X."/>
            <person name="Zhou P."/>
            <person name="Barbe V."/>
            <person name="Bardou P."/>
            <person name="Bechner M."/>
            <person name="Bellec A."/>
            <person name="Berger A."/>
            <person name="Berges H."/>
            <person name="Bidwell S."/>
            <person name="Bisseling T."/>
            <person name="Choisne N."/>
            <person name="Couloux A."/>
            <person name="Denny R."/>
            <person name="Deshpande S."/>
            <person name="Dai X."/>
            <person name="Doyle J.J."/>
            <person name="Dudez A.M."/>
            <person name="Farmer A.D."/>
            <person name="Fouteau S."/>
            <person name="Franken C."/>
            <person name="Gibelin C."/>
            <person name="Gish J."/>
            <person name="Goldstein S."/>
            <person name="Gonzalez A.J."/>
            <person name="Green P.J."/>
            <person name="Hallab A."/>
            <person name="Hartog M."/>
            <person name="Hua A."/>
            <person name="Humphray S.J."/>
            <person name="Jeong D.H."/>
            <person name="Jing Y."/>
            <person name="Jocker A."/>
            <person name="Kenton S.M."/>
            <person name="Kim D.J."/>
            <person name="Klee K."/>
            <person name="Lai H."/>
            <person name="Lang C."/>
            <person name="Lin S."/>
            <person name="Macmil S.L."/>
            <person name="Magdelenat G."/>
            <person name="Matthews L."/>
            <person name="McCorrison J."/>
            <person name="Monaghan E.L."/>
            <person name="Mun J.H."/>
            <person name="Najar F.Z."/>
            <person name="Nicholson C."/>
            <person name="Noirot C."/>
            <person name="O'Bleness M."/>
            <person name="Paule C.R."/>
            <person name="Poulain J."/>
            <person name="Prion F."/>
            <person name="Qin B."/>
            <person name="Qu C."/>
            <person name="Retzel E.F."/>
            <person name="Riddle C."/>
            <person name="Sallet E."/>
            <person name="Samain S."/>
            <person name="Samson N."/>
            <person name="Sanders I."/>
            <person name="Saurat O."/>
            <person name="Scarpelli C."/>
            <person name="Schiex T."/>
            <person name="Segurens B."/>
            <person name="Severin A.J."/>
            <person name="Sherrier D.J."/>
            <person name="Shi R."/>
            <person name="Sims S."/>
            <person name="Singer S.R."/>
            <person name="Sinharoy S."/>
            <person name="Sterck L."/>
            <person name="Viollet A."/>
            <person name="Wang B.B."/>
            <person name="Wang K."/>
            <person name="Wang M."/>
            <person name="Wang X."/>
            <person name="Warfsmann J."/>
            <person name="Weissenbach J."/>
            <person name="White D.D."/>
            <person name="White J.D."/>
            <person name="Wiley G.B."/>
            <person name="Wincker P."/>
            <person name="Xing Y."/>
            <person name="Yang L."/>
            <person name="Yao Z."/>
            <person name="Ying F."/>
            <person name="Zhai J."/>
            <person name="Zhou L."/>
            <person name="Zuber A."/>
            <person name="Denarie J."/>
            <person name="Dixon R.A."/>
            <person name="May G.D."/>
            <person name="Schwartz D.C."/>
            <person name="Rogers J."/>
            <person name="Quetier F."/>
            <person name="Town C.D."/>
            <person name="Roe B.A."/>
        </authorList>
    </citation>
    <scope>NUCLEOTIDE SEQUENCE [LARGE SCALE GENOMIC DNA]</scope>
    <source>
        <strain evidence="12">A17</strain>
        <strain evidence="14 15">cv. Jemalong A17</strain>
    </source>
</reference>
<evidence type="ECO:0000313" key="16">
    <source>
        <dbReference type="Proteomes" id="UP000265566"/>
    </source>
</evidence>
<dbReference type="EMBL" id="CM001219">
    <property type="protein sequence ID" value="KEH33107.1"/>
    <property type="molecule type" value="Genomic_DNA"/>
</dbReference>
<dbReference type="Proteomes" id="UP000002051">
    <property type="component" value="Chromosome 3"/>
</dbReference>
<reference evidence="12 15" key="2">
    <citation type="journal article" date="2014" name="BMC Genomics">
        <title>An improved genome release (version Mt4.0) for the model legume Medicago truncatula.</title>
        <authorList>
            <person name="Tang H."/>
            <person name="Krishnakumar V."/>
            <person name="Bidwell S."/>
            <person name="Rosen B."/>
            <person name="Chan A."/>
            <person name="Zhou S."/>
            <person name="Gentzbittel L."/>
            <person name="Childs K.L."/>
            <person name="Yandell M."/>
            <person name="Gundlach H."/>
            <person name="Mayer K.F."/>
            <person name="Schwartz D.C."/>
            <person name="Town C.D."/>
        </authorList>
    </citation>
    <scope>GENOME REANNOTATION</scope>
    <source>
        <strain evidence="12">A17</strain>
        <strain evidence="14 15">cv. Jemalong A17</strain>
    </source>
</reference>
<dbReference type="FunFam" id="1.50.10.10:FF:000020">
    <property type="entry name" value="Endoglucanase"/>
    <property type="match status" value="1"/>
</dbReference>
<dbReference type="InterPro" id="IPR012341">
    <property type="entry name" value="6hp_glycosidase-like_sf"/>
</dbReference>
<keyword evidence="6 8" id="KW-0326">Glycosidase</keyword>
<evidence type="ECO:0000259" key="11">
    <source>
        <dbReference type="Pfam" id="PF00759"/>
    </source>
</evidence>
<dbReference type="HOGENOM" id="CLU_008926_1_4_1"/>
<evidence type="ECO:0000256" key="6">
    <source>
        <dbReference type="ARBA" id="ARBA00023295"/>
    </source>
</evidence>
<evidence type="ECO:0000256" key="8">
    <source>
        <dbReference type="PROSITE-ProRule" id="PRU10059"/>
    </source>
</evidence>
<dbReference type="STRING" id="3880.A0A072UTZ1"/>
<evidence type="ECO:0000313" key="14">
    <source>
        <dbReference type="EnsemblPlants" id="KEH33107"/>
    </source>
</evidence>
<evidence type="ECO:0000256" key="1">
    <source>
        <dbReference type="ARBA" id="ARBA00000966"/>
    </source>
</evidence>
<evidence type="ECO:0000313" key="15">
    <source>
        <dbReference type="Proteomes" id="UP000002051"/>
    </source>
</evidence>
<keyword evidence="4 9" id="KW-0136">Cellulose degradation</keyword>
<reference evidence="14" key="3">
    <citation type="submission" date="2015-04" db="UniProtKB">
        <authorList>
            <consortium name="EnsemblPlants"/>
        </authorList>
    </citation>
    <scope>IDENTIFICATION</scope>
    <source>
        <strain evidence="14">cv. Jemalong A17</strain>
    </source>
</reference>
<dbReference type="OrthoDB" id="10257085at2759"/>
<keyword evidence="15" id="KW-1185">Reference proteome</keyword>
<feature type="domain" description="Glycoside hydrolase family 9" evidence="11">
    <location>
        <begin position="31"/>
        <end position="476"/>
    </location>
</feature>
<evidence type="ECO:0000313" key="12">
    <source>
        <dbReference type="EMBL" id="KEH33107.1"/>
    </source>
</evidence>
<comment type="similarity">
    <text evidence="2 8 9">Belongs to the glycosyl hydrolase 9 (cellulase E) family.</text>
</comment>
<evidence type="ECO:0000256" key="7">
    <source>
        <dbReference type="ARBA" id="ARBA00023326"/>
    </source>
</evidence>
<feature type="active site" evidence="8">
    <location>
        <position position="403"/>
    </location>
</feature>
<gene>
    <name evidence="14" type="primary">25488664</name>
    <name evidence="12" type="ordered locus">MTR_3g023740</name>
    <name evidence="13" type="ORF">MtrunA17_Chr3g0086311</name>
</gene>
<dbReference type="Proteomes" id="UP000265566">
    <property type="component" value="Chromosome 3"/>
</dbReference>
<dbReference type="Pfam" id="PF00759">
    <property type="entry name" value="Glyco_hydro_9"/>
    <property type="match status" value="1"/>
</dbReference>
<evidence type="ECO:0000256" key="2">
    <source>
        <dbReference type="ARBA" id="ARBA00007072"/>
    </source>
</evidence>